<dbReference type="Proteomes" id="UP000247555">
    <property type="component" value="Unassembled WGS sequence"/>
</dbReference>
<accession>A0A318KTW8</accession>
<proteinExistence type="predicted"/>
<sequence>MSWALIIDGRVRQTSDVNPAGLYPPNWVWHAIPDTLTGLVTHGWSWDATAGFVPPDIELLRQQRRAALVDALNAAHVALGAGVSTLEQATWPTQLAEALALTASPPDTDGDSLPPCPLLTLMAAQRGRDETPRNLAERVLAAAARYTAAAGALVAWGQRTEWALAEAGTAEALMAVDVTPPRS</sequence>
<dbReference type="EMBL" id="QJKI01000008">
    <property type="protein sequence ID" value="PXX79145.1"/>
    <property type="molecule type" value="Genomic_DNA"/>
</dbReference>
<dbReference type="OrthoDB" id="8596093at2"/>
<gene>
    <name evidence="1" type="ORF">DFR34_10835</name>
</gene>
<dbReference type="RefSeq" id="WP_110390604.1">
    <property type="nucleotide sequence ID" value="NZ_QJKI01000008.1"/>
</dbReference>
<protein>
    <submittedName>
        <fullName evidence="1">Uncharacterized protein</fullName>
    </submittedName>
</protein>
<comment type="caution">
    <text evidence="1">The sequence shown here is derived from an EMBL/GenBank/DDBJ whole genome shotgun (WGS) entry which is preliminary data.</text>
</comment>
<keyword evidence="2" id="KW-1185">Reference proteome</keyword>
<reference evidence="1 2" key="1">
    <citation type="submission" date="2018-05" db="EMBL/GenBank/DDBJ databases">
        <title>Genomic Encyclopedia of Type Strains, Phase IV (KMG-IV): sequencing the most valuable type-strain genomes for metagenomic binning, comparative biology and taxonomic classification.</title>
        <authorList>
            <person name="Goeker M."/>
        </authorList>
    </citation>
    <scope>NUCLEOTIDE SEQUENCE [LARGE SCALE GENOMIC DNA]</scope>
    <source>
        <strain evidence="1 2">DSM 29661</strain>
    </source>
</reference>
<evidence type="ECO:0000313" key="1">
    <source>
        <dbReference type="EMBL" id="PXX79145.1"/>
    </source>
</evidence>
<dbReference type="AlphaFoldDB" id="A0A318KTW8"/>
<evidence type="ECO:0000313" key="2">
    <source>
        <dbReference type="Proteomes" id="UP000247555"/>
    </source>
</evidence>
<name>A0A318KTW8_9NEIS</name>
<organism evidence="1 2">
    <name type="scientific">Rivihabitans pingtungensis</name>
    <dbReference type="NCBI Taxonomy" id="1054498"/>
    <lineage>
        <taxon>Bacteria</taxon>
        <taxon>Pseudomonadati</taxon>
        <taxon>Pseudomonadota</taxon>
        <taxon>Betaproteobacteria</taxon>
        <taxon>Neisseriales</taxon>
        <taxon>Aquaspirillaceae</taxon>
        <taxon>Rivihabitans</taxon>
    </lineage>
</organism>